<gene>
    <name evidence="1" type="ORF">CSH63_27260</name>
</gene>
<name>A0A386WSB4_9ACTN</name>
<evidence type="ECO:0000313" key="2">
    <source>
        <dbReference type="Proteomes" id="UP000267804"/>
    </source>
</evidence>
<dbReference type="KEGG" id="mtua:CSH63_27260"/>
<protein>
    <submittedName>
        <fullName evidence="1">Uncharacterized protein</fullName>
    </submittedName>
</protein>
<dbReference type="Proteomes" id="UP000267804">
    <property type="component" value="Chromosome"/>
</dbReference>
<accession>A0A386WSB4</accession>
<proteinExistence type="predicted"/>
<reference evidence="1 2" key="1">
    <citation type="submission" date="2017-10" db="EMBL/GenBank/DDBJ databases">
        <title>Integration of genomic and chemical information greatly accelerates assignment of the full stereostructure of myelolactone, a potent inhibitor of myeloma from a marine-derived Micromonospora.</title>
        <authorList>
            <person name="Kim M.C."/>
            <person name="Machado H."/>
            <person name="Jensen P.R."/>
            <person name="Fenical W."/>
        </authorList>
    </citation>
    <scope>NUCLEOTIDE SEQUENCE [LARGE SCALE GENOMIC DNA]</scope>
    <source>
        <strain evidence="1 2">CNY-010</strain>
    </source>
</reference>
<organism evidence="1 2">
    <name type="scientific">Micromonospora tulbaghiae</name>
    <dbReference type="NCBI Taxonomy" id="479978"/>
    <lineage>
        <taxon>Bacteria</taxon>
        <taxon>Bacillati</taxon>
        <taxon>Actinomycetota</taxon>
        <taxon>Actinomycetes</taxon>
        <taxon>Micromonosporales</taxon>
        <taxon>Micromonosporaceae</taxon>
        <taxon>Micromonospora</taxon>
    </lineage>
</organism>
<evidence type="ECO:0000313" key="1">
    <source>
        <dbReference type="EMBL" id="AYF31071.1"/>
    </source>
</evidence>
<dbReference type="EMBL" id="CP024087">
    <property type="protein sequence ID" value="AYF31071.1"/>
    <property type="molecule type" value="Genomic_DNA"/>
</dbReference>
<dbReference type="AlphaFoldDB" id="A0A386WSB4"/>
<sequence>MEGKTIDRALDGGVVSEALMANSLAAFDLNAEKLAAVGLSVSFDQFFRWATPEEAAAEAAA</sequence>